<evidence type="ECO:0000313" key="2">
    <source>
        <dbReference type="Proteomes" id="UP000186817"/>
    </source>
</evidence>
<dbReference type="EMBL" id="LSRX01000018">
    <property type="protein sequence ID" value="OLQ14230.1"/>
    <property type="molecule type" value="Genomic_DNA"/>
</dbReference>
<dbReference type="Proteomes" id="UP000186817">
    <property type="component" value="Unassembled WGS sequence"/>
</dbReference>
<organism evidence="1 2">
    <name type="scientific">Symbiodinium microadriaticum</name>
    <name type="common">Dinoflagellate</name>
    <name type="synonym">Zooxanthella microadriatica</name>
    <dbReference type="NCBI Taxonomy" id="2951"/>
    <lineage>
        <taxon>Eukaryota</taxon>
        <taxon>Sar</taxon>
        <taxon>Alveolata</taxon>
        <taxon>Dinophyceae</taxon>
        <taxon>Suessiales</taxon>
        <taxon>Symbiodiniaceae</taxon>
        <taxon>Symbiodinium</taxon>
    </lineage>
</organism>
<dbReference type="OrthoDB" id="421226at2759"/>
<proteinExistence type="predicted"/>
<keyword evidence="2" id="KW-1185">Reference proteome</keyword>
<dbReference type="SUPFAM" id="SSF51206">
    <property type="entry name" value="cAMP-binding domain-like"/>
    <property type="match status" value="1"/>
</dbReference>
<reference evidence="1 2" key="1">
    <citation type="submission" date="2016-02" db="EMBL/GenBank/DDBJ databases">
        <title>Genome analysis of coral dinoflagellate symbionts highlights evolutionary adaptations to a symbiotic lifestyle.</title>
        <authorList>
            <person name="Aranda M."/>
            <person name="Li Y."/>
            <person name="Liew Y.J."/>
            <person name="Baumgarten S."/>
            <person name="Simakov O."/>
            <person name="Wilson M."/>
            <person name="Piel J."/>
            <person name="Ashoor H."/>
            <person name="Bougouffa S."/>
            <person name="Bajic V.B."/>
            <person name="Ryu T."/>
            <person name="Ravasi T."/>
            <person name="Bayer T."/>
            <person name="Micklem G."/>
            <person name="Kim H."/>
            <person name="Bhak J."/>
            <person name="Lajeunesse T.C."/>
            <person name="Voolstra C.R."/>
        </authorList>
    </citation>
    <scope>NUCLEOTIDE SEQUENCE [LARGE SCALE GENOMIC DNA]</scope>
    <source>
        <strain evidence="1 2">CCMP2467</strain>
    </source>
</reference>
<comment type="caution">
    <text evidence="1">The sequence shown here is derived from an EMBL/GenBank/DDBJ whole genome shotgun (WGS) entry which is preliminary data.</text>
</comment>
<sequence length="237" mass="25866">MKDSSFVLELFVALHASANVFGDLRPGSANVIIPAGAVIKTDDTVETWGDAASGGSPPFFTPTEGHEIQQLAGWNPGITAETRHEIQQLAGWNPGITAETRHEFQQLAGANPGITAEIRSYLYFIASGRMQYARDADTPNERVEVVDKGEDWIGEPVIWTPFWIHVGQLTAVSECDLCAVAPKAFGDIVALVRPVAAIVARYSQKIMLWVKDLDTKGELTDVMQGEDVLDLIRSFLD</sequence>
<dbReference type="InterPro" id="IPR018490">
    <property type="entry name" value="cNMP-bd_dom_sf"/>
</dbReference>
<dbReference type="AlphaFoldDB" id="A0A1Q9F3H8"/>
<evidence type="ECO:0000313" key="1">
    <source>
        <dbReference type="EMBL" id="OLQ14230.1"/>
    </source>
</evidence>
<gene>
    <name evidence="1" type="ORF">AK812_SmicGene1632</name>
</gene>
<accession>A0A1Q9F3H8</accession>
<evidence type="ECO:0008006" key="3">
    <source>
        <dbReference type="Google" id="ProtNLM"/>
    </source>
</evidence>
<protein>
    <recommendedName>
        <fullName evidence="3">Cyclic nucleotide-binding domain-containing protein</fullName>
    </recommendedName>
</protein>
<name>A0A1Q9F3H8_SYMMI</name>